<evidence type="ECO:0000256" key="8">
    <source>
        <dbReference type="ARBA" id="ARBA00023175"/>
    </source>
</evidence>
<dbReference type="GO" id="GO:0005871">
    <property type="term" value="C:kinesin complex"/>
    <property type="evidence" value="ECO:0007669"/>
    <property type="project" value="InterPro"/>
</dbReference>
<dbReference type="GO" id="GO:0005874">
    <property type="term" value="C:microtubule"/>
    <property type="evidence" value="ECO:0007669"/>
    <property type="project" value="UniProtKB-KW"/>
</dbReference>
<evidence type="ECO:0000256" key="1">
    <source>
        <dbReference type="ARBA" id="ARBA00004245"/>
    </source>
</evidence>
<dbReference type="Pfam" id="PF13424">
    <property type="entry name" value="TPR_12"/>
    <property type="match status" value="3"/>
</dbReference>
<dbReference type="SUPFAM" id="SSF81301">
    <property type="entry name" value="Nucleotidyltransferase"/>
    <property type="match status" value="1"/>
</dbReference>
<dbReference type="InterPro" id="IPR043519">
    <property type="entry name" value="NT_sf"/>
</dbReference>
<gene>
    <name evidence="10" type="ORF">Esi_0092_0066</name>
</gene>
<name>D7G8W4_ECTSI</name>
<keyword evidence="3" id="KW-0963">Cytoplasm</keyword>
<keyword evidence="4" id="KW-0493">Microtubule</keyword>
<dbReference type="Gene3D" id="3.30.460.10">
    <property type="entry name" value="Beta Polymerase, domain 2"/>
    <property type="match status" value="1"/>
</dbReference>
<evidence type="ECO:0000256" key="2">
    <source>
        <dbReference type="ARBA" id="ARBA00009622"/>
    </source>
</evidence>
<organism evidence="10 11">
    <name type="scientific">Ectocarpus siliculosus</name>
    <name type="common">Brown alga</name>
    <name type="synonym">Conferva siliculosa</name>
    <dbReference type="NCBI Taxonomy" id="2880"/>
    <lineage>
        <taxon>Eukaryota</taxon>
        <taxon>Sar</taxon>
        <taxon>Stramenopiles</taxon>
        <taxon>Ochrophyta</taxon>
        <taxon>PX clade</taxon>
        <taxon>Phaeophyceae</taxon>
        <taxon>Ectocarpales</taxon>
        <taxon>Ectocarpaceae</taxon>
        <taxon>Ectocarpus</taxon>
    </lineage>
</organism>
<keyword evidence="9" id="KW-0206">Cytoskeleton</keyword>
<dbReference type="eggNOG" id="KOG1840">
    <property type="taxonomic scope" value="Eukaryota"/>
</dbReference>
<comment type="subcellular location">
    <subcellularLocation>
        <location evidence="1">Cytoplasm</location>
        <location evidence="1">Cytoskeleton</location>
    </subcellularLocation>
</comment>
<dbReference type="AlphaFoldDB" id="D7G8W4"/>
<dbReference type="SUPFAM" id="SSF48452">
    <property type="entry name" value="TPR-like"/>
    <property type="match status" value="2"/>
</dbReference>
<comment type="similarity">
    <text evidence="2">Belongs to the kinesin light chain family.</text>
</comment>
<keyword evidence="8" id="KW-0505">Motor protein</keyword>
<evidence type="ECO:0000256" key="3">
    <source>
        <dbReference type="ARBA" id="ARBA00022490"/>
    </source>
</evidence>
<evidence type="ECO:0000256" key="6">
    <source>
        <dbReference type="ARBA" id="ARBA00022803"/>
    </source>
</evidence>
<evidence type="ECO:0000313" key="11">
    <source>
        <dbReference type="Proteomes" id="UP000002630"/>
    </source>
</evidence>
<dbReference type="InterPro" id="IPR019734">
    <property type="entry name" value="TPR_rpt"/>
</dbReference>
<evidence type="ECO:0000256" key="4">
    <source>
        <dbReference type="ARBA" id="ARBA00022701"/>
    </source>
</evidence>
<dbReference type="GO" id="GO:0005737">
    <property type="term" value="C:cytoplasm"/>
    <property type="evidence" value="ECO:0007669"/>
    <property type="project" value="TreeGrafter"/>
</dbReference>
<sequence length="573" mass="65088">MLQPQKIKRQKCDLAEKLRFYLAAAKVAKRCLDELVQNVVGGLEGCEVQFADVKSLESTERKTVNFYSGDVRKVADMARLSVVCKKPEDLKQAYLGITRKLKPRDIFRVTNGFISDWMPSGYRDVKLNAVVNGHLCEIQLHLREFYNLKRHQHVVYEWARDLNVTKAMVADQLFENLSREVMDEMIHLAEGNWHETGFLLPRLQLSAGRYAHAEDGHRKALSEAERTVRGLKDNATKEWKWVFRQEIQAAADLGDCLERQGKYDEAEPLYTRAIVDGEKTLGEGHPEIAVWMNDKAIVVQNQGKYEEAERLFKRAKDINEKLFGEEHPEVATVLDNWASFLAESKQAIREKVLGLDHPDVAQSLNNRAALLQLQGEYSEADPFFKRAAAINEAVLGPQHPTVAADFNNRAELLREQGKCAEAEPLYELAIKIWEEALGAEHPNMAVGLNNQAQLLESQGKYEQADHKYRQAIEIGEKTLGRDHPNVGTWLSNRAGLLETQCDYTEAGPLYLRAIEIGEKALGPDHPDIATRLNRRAGLLRLQLEASQQSCLEKSSTRSAQIEEMMSFNYRRNL</sequence>
<dbReference type="PANTHER" id="PTHR45783:SF3">
    <property type="entry name" value="KINESIN LIGHT CHAIN"/>
    <property type="match status" value="1"/>
</dbReference>
<dbReference type="SMART" id="SM00028">
    <property type="entry name" value="TPR"/>
    <property type="match status" value="6"/>
</dbReference>
<reference evidence="10 11" key="1">
    <citation type="journal article" date="2010" name="Nature">
        <title>The Ectocarpus genome and the independent evolution of multicellularity in brown algae.</title>
        <authorList>
            <person name="Cock J.M."/>
            <person name="Sterck L."/>
            <person name="Rouze P."/>
            <person name="Scornet D."/>
            <person name="Allen A.E."/>
            <person name="Amoutzias G."/>
            <person name="Anthouard V."/>
            <person name="Artiguenave F."/>
            <person name="Aury J.M."/>
            <person name="Badger J.H."/>
            <person name="Beszteri B."/>
            <person name="Billiau K."/>
            <person name="Bonnet E."/>
            <person name="Bothwell J.H."/>
            <person name="Bowler C."/>
            <person name="Boyen C."/>
            <person name="Brownlee C."/>
            <person name="Carrano C.J."/>
            <person name="Charrier B."/>
            <person name="Cho G.Y."/>
            <person name="Coelho S.M."/>
            <person name="Collen J."/>
            <person name="Corre E."/>
            <person name="Da Silva C."/>
            <person name="Delage L."/>
            <person name="Delaroque N."/>
            <person name="Dittami S.M."/>
            <person name="Doulbeau S."/>
            <person name="Elias M."/>
            <person name="Farnham G."/>
            <person name="Gachon C.M."/>
            <person name="Gschloessl B."/>
            <person name="Heesch S."/>
            <person name="Jabbari K."/>
            <person name="Jubin C."/>
            <person name="Kawai H."/>
            <person name="Kimura K."/>
            <person name="Kloareg B."/>
            <person name="Kupper F.C."/>
            <person name="Lang D."/>
            <person name="Le Bail A."/>
            <person name="Leblanc C."/>
            <person name="Lerouge P."/>
            <person name="Lohr M."/>
            <person name="Lopez P.J."/>
            <person name="Martens C."/>
            <person name="Maumus F."/>
            <person name="Michel G."/>
            <person name="Miranda-Saavedra D."/>
            <person name="Morales J."/>
            <person name="Moreau H."/>
            <person name="Motomura T."/>
            <person name="Nagasato C."/>
            <person name="Napoli C.A."/>
            <person name="Nelson D.R."/>
            <person name="Nyvall-Collen P."/>
            <person name="Peters A.F."/>
            <person name="Pommier C."/>
            <person name="Potin P."/>
            <person name="Poulain J."/>
            <person name="Quesneville H."/>
            <person name="Read B."/>
            <person name="Rensing S.A."/>
            <person name="Ritter A."/>
            <person name="Rousvoal S."/>
            <person name="Samanta M."/>
            <person name="Samson G."/>
            <person name="Schroeder D.C."/>
            <person name="Segurens B."/>
            <person name="Strittmatter M."/>
            <person name="Tonon T."/>
            <person name="Tregear J.W."/>
            <person name="Valentin K."/>
            <person name="von Dassow P."/>
            <person name="Yamagishi T."/>
            <person name="Van de Peer Y."/>
            <person name="Wincker P."/>
        </authorList>
    </citation>
    <scope>NUCLEOTIDE SEQUENCE [LARGE SCALE GENOMIC DNA]</scope>
    <source>
        <strain evidence="11">Ec32 / CCAP1310/4</strain>
    </source>
</reference>
<dbReference type="InterPro" id="IPR011990">
    <property type="entry name" value="TPR-like_helical_dom_sf"/>
</dbReference>
<keyword evidence="6" id="KW-0802">TPR repeat</keyword>
<accession>D7G8W4</accession>
<dbReference type="PANTHER" id="PTHR45783">
    <property type="entry name" value="KINESIN LIGHT CHAIN"/>
    <property type="match status" value="1"/>
</dbReference>
<dbReference type="InParanoid" id="D7G8W4"/>
<evidence type="ECO:0000313" key="10">
    <source>
        <dbReference type="EMBL" id="CBJ28132.1"/>
    </source>
</evidence>
<dbReference type="InterPro" id="IPR002151">
    <property type="entry name" value="Kinesin_light"/>
</dbReference>
<dbReference type="Gene3D" id="1.25.40.10">
    <property type="entry name" value="Tetratricopeptide repeat domain"/>
    <property type="match status" value="3"/>
</dbReference>
<protein>
    <submittedName>
        <fullName evidence="10">Kinesin light chain-like protein</fullName>
    </submittedName>
</protein>
<evidence type="ECO:0000256" key="7">
    <source>
        <dbReference type="ARBA" id="ARBA00023054"/>
    </source>
</evidence>
<dbReference type="STRING" id="2880.D7G8W4"/>
<keyword evidence="5" id="KW-0677">Repeat</keyword>
<dbReference type="Proteomes" id="UP000002630">
    <property type="component" value="Linkage Group LG10"/>
</dbReference>
<dbReference type="OrthoDB" id="42563at2759"/>
<keyword evidence="7" id="KW-0175">Coiled coil</keyword>
<dbReference type="EMBL" id="FN649735">
    <property type="protein sequence ID" value="CBJ28132.1"/>
    <property type="molecule type" value="Genomic_DNA"/>
</dbReference>
<dbReference type="GO" id="GO:0019894">
    <property type="term" value="F:kinesin binding"/>
    <property type="evidence" value="ECO:0007669"/>
    <property type="project" value="TreeGrafter"/>
</dbReference>
<keyword evidence="11" id="KW-1185">Reference proteome</keyword>
<dbReference type="EMBL" id="FN649160">
    <property type="protein sequence ID" value="CBJ28132.1"/>
    <property type="molecule type" value="Genomic_DNA"/>
</dbReference>
<proteinExistence type="inferred from homology"/>
<evidence type="ECO:0000256" key="9">
    <source>
        <dbReference type="ARBA" id="ARBA00023212"/>
    </source>
</evidence>
<dbReference type="GO" id="GO:0007018">
    <property type="term" value="P:microtubule-based movement"/>
    <property type="evidence" value="ECO:0007669"/>
    <property type="project" value="TreeGrafter"/>
</dbReference>
<evidence type="ECO:0000256" key="5">
    <source>
        <dbReference type="ARBA" id="ARBA00022737"/>
    </source>
</evidence>